<gene>
    <name evidence="3" type="ORF">ACFP1K_40825</name>
</gene>
<sequence>MVRLVPVAAPSDQAADTREGRMARFAAGARYGRRLVIGGMIAIGWLLALAFGFVGAGPATAEARIPAGHLTPVTVVEAGNSAEAAATGAPRSAISTTPHVATGPASAGGFPTVSDIVPADAGAIAGRTVDGLTSQSMPAPSPPSAAEHSAGANGFVPRNGGAGLSGVGDVARSVLPRPLVARVCPARAVVQIVRTIADDPSFSPD</sequence>
<evidence type="ECO:0000313" key="4">
    <source>
        <dbReference type="Proteomes" id="UP001596137"/>
    </source>
</evidence>
<accession>A0ABW1NYL0</accession>
<dbReference type="Proteomes" id="UP001596137">
    <property type="component" value="Unassembled WGS sequence"/>
</dbReference>
<name>A0ABW1NYL0_9ACTN</name>
<comment type="caution">
    <text evidence="3">The sequence shown here is derived from an EMBL/GenBank/DDBJ whole genome shotgun (WGS) entry which is preliminary data.</text>
</comment>
<protein>
    <submittedName>
        <fullName evidence="3">Uncharacterized protein</fullName>
    </submittedName>
</protein>
<feature type="region of interest" description="Disordered" evidence="1">
    <location>
        <begin position="131"/>
        <end position="157"/>
    </location>
</feature>
<dbReference type="RefSeq" id="WP_380763929.1">
    <property type="nucleotide sequence ID" value="NZ_JBHSRF010000164.1"/>
</dbReference>
<dbReference type="EMBL" id="JBHSRF010000164">
    <property type="protein sequence ID" value="MFC6087562.1"/>
    <property type="molecule type" value="Genomic_DNA"/>
</dbReference>
<keyword evidence="4" id="KW-1185">Reference proteome</keyword>
<evidence type="ECO:0000256" key="1">
    <source>
        <dbReference type="SAM" id="MobiDB-lite"/>
    </source>
</evidence>
<keyword evidence="2" id="KW-1133">Transmembrane helix</keyword>
<evidence type="ECO:0000313" key="3">
    <source>
        <dbReference type="EMBL" id="MFC6087562.1"/>
    </source>
</evidence>
<reference evidence="4" key="1">
    <citation type="journal article" date="2019" name="Int. J. Syst. Evol. Microbiol.">
        <title>The Global Catalogue of Microorganisms (GCM) 10K type strain sequencing project: providing services to taxonomists for standard genome sequencing and annotation.</title>
        <authorList>
            <consortium name="The Broad Institute Genomics Platform"/>
            <consortium name="The Broad Institute Genome Sequencing Center for Infectious Disease"/>
            <person name="Wu L."/>
            <person name="Ma J."/>
        </authorList>
    </citation>
    <scope>NUCLEOTIDE SEQUENCE [LARGE SCALE GENOMIC DNA]</scope>
    <source>
        <strain evidence="4">JCM 30346</strain>
    </source>
</reference>
<evidence type="ECO:0000256" key="2">
    <source>
        <dbReference type="SAM" id="Phobius"/>
    </source>
</evidence>
<keyword evidence="2" id="KW-0472">Membrane</keyword>
<feature type="compositionally biased region" description="Low complexity" evidence="1">
    <location>
        <begin position="134"/>
        <end position="152"/>
    </location>
</feature>
<feature type="transmembrane region" description="Helical" evidence="2">
    <location>
        <begin position="35"/>
        <end position="56"/>
    </location>
</feature>
<organism evidence="3 4">
    <name type="scientific">Sphaerisporangium aureirubrum</name>
    <dbReference type="NCBI Taxonomy" id="1544736"/>
    <lineage>
        <taxon>Bacteria</taxon>
        <taxon>Bacillati</taxon>
        <taxon>Actinomycetota</taxon>
        <taxon>Actinomycetes</taxon>
        <taxon>Streptosporangiales</taxon>
        <taxon>Streptosporangiaceae</taxon>
        <taxon>Sphaerisporangium</taxon>
    </lineage>
</organism>
<keyword evidence="2" id="KW-0812">Transmembrane</keyword>
<proteinExistence type="predicted"/>